<dbReference type="AlphaFoldDB" id="A0A4Q8ALX6"/>
<organism evidence="2 3">
    <name type="scientific">Microterricola gilva</name>
    <dbReference type="NCBI Taxonomy" id="393267"/>
    <lineage>
        <taxon>Bacteria</taxon>
        <taxon>Bacillati</taxon>
        <taxon>Actinomycetota</taxon>
        <taxon>Actinomycetes</taxon>
        <taxon>Micrococcales</taxon>
        <taxon>Microbacteriaceae</taxon>
        <taxon>Microterricola</taxon>
    </lineage>
</organism>
<gene>
    <name evidence="2" type="ORF">EV379_1206</name>
</gene>
<dbReference type="RefSeq" id="WP_165397301.1">
    <property type="nucleotide sequence ID" value="NZ_SHLC01000001.1"/>
</dbReference>
<keyword evidence="1" id="KW-0472">Membrane</keyword>
<dbReference type="EMBL" id="SHLC01000001">
    <property type="protein sequence ID" value="RZU64895.1"/>
    <property type="molecule type" value="Genomic_DNA"/>
</dbReference>
<keyword evidence="1" id="KW-0812">Transmembrane</keyword>
<protein>
    <submittedName>
        <fullName evidence="2">Uncharacterized protein</fullName>
    </submittedName>
</protein>
<keyword evidence="3" id="KW-1185">Reference proteome</keyword>
<evidence type="ECO:0000313" key="2">
    <source>
        <dbReference type="EMBL" id="RZU64895.1"/>
    </source>
</evidence>
<accession>A0A4Q8ALX6</accession>
<feature type="transmembrane region" description="Helical" evidence="1">
    <location>
        <begin position="6"/>
        <end position="27"/>
    </location>
</feature>
<comment type="caution">
    <text evidence="2">The sequence shown here is derived from an EMBL/GenBank/DDBJ whole genome shotgun (WGS) entry which is preliminary data.</text>
</comment>
<keyword evidence="1" id="KW-1133">Transmembrane helix</keyword>
<name>A0A4Q8ALX6_9MICO</name>
<feature type="transmembrane region" description="Helical" evidence="1">
    <location>
        <begin position="34"/>
        <end position="53"/>
    </location>
</feature>
<evidence type="ECO:0000313" key="3">
    <source>
        <dbReference type="Proteomes" id="UP000291483"/>
    </source>
</evidence>
<sequence>MSGWAILLIVWFVVNAVLYIALIGNTLTFTRASAVMAFFLYAGLICIVILATTG</sequence>
<proteinExistence type="predicted"/>
<evidence type="ECO:0000256" key="1">
    <source>
        <dbReference type="SAM" id="Phobius"/>
    </source>
</evidence>
<dbReference type="Proteomes" id="UP000291483">
    <property type="component" value="Unassembled WGS sequence"/>
</dbReference>
<reference evidence="2 3" key="1">
    <citation type="submission" date="2019-02" db="EMBL/GenBank/DDBJ databases">
        <title>Sequencing the genomes of 1000 actinobacteria strains.</title>
        <authorList>
            <person name="Klenk H.-P."/>
        </authorList>
    </citation>
    <scope>NUCLEOTIDE SEQUENCE [LARGE SCALE GENOMIC DNA]</scope>
    <source>
        <strain evidence="2 3">DSM 18319</strain>
    </source>
</reference>